<keyword evidence="2" id="KW-1185">Reference proteome</keyword>
<evidence type="ECO:0000313" key="2">
    <source>
        <dbReference type="Proteomes" id="UP000298787"/>
    </source>
</evidence>
<protein>
    <submittedName>
        <fullName evidence="1">Uncharacterized protein</fullName>
    </submittedName>
</protein>
<gene>
    <name evidence="1" type="ORF">D9C73_018264</name>
</gene>
<evidence type="ECO:0000313" key="1">
    <source>
        <dbReference type="EMBL" id="TKS84968.1"/>
    </source>
</evidence>
<sequence>MCKIPTTGDSDRFTVSARCFSACGALPGPAADPVPVHVFGSSGLLLELMRPRQLRPRCLLPAAAQ</sequence>
<dbReference type="AlphaFoldDB" id="A0A4U5VAW4"/>
<accession>A0A4U5VAW4</accession>
<dbReference type="EMBL" id="CM014093">
    <property type="protein sequence ID" value="TKS84968.1"/>
    <property type="molecule type" value="Genomic_DNA"/>
</dbReference>
<name>A0A4U5VAW4_COLLU</name>
<organism evidence="1 2">
    <name type="scientific">Collichthys lucidus</name>
    <name type="common">Big head croaker</name>
    <name type="synonym">Sciaena lucida</name>
    <dbReference type="NCBI Taxonomy" id="240159"/>
    <lineage>
        <taxon>Eukaryota</taxon>
        <taxon>Metazoa</taxon>
        <taxon>Chordata</taxon>
        <taxon>Craniata</taxon>
        <taxon>Vertebrata</taxon>
        <taxon>Euteleostomi</taxon>
        <taxon>Actinopterygii</taxon>
        <taxon>Neopterygii</taxon>
        <taxon>Teleostei</taxon>
        <taxon>Neoteleostei</taxon>
        <taxon>Acanthomorphata</taxon>
        <taxon>Eupercaria</taxon>
        <taxon>Sciaenidae</taxon>
        <taxon>Collichthys</taxon>
    </lineage>
</organism>
<reference evidence="1 2" key="1">
    <citation type="submission" date="2019-01" db="EMBL/GenBank/DDBJ databases">
        <title>Genome Assembly of Collichthys lucidus.</title>
        <authorList>
            <person name="Cai M."/>
            <person name="Xiao S."/>
        </authorList>
    </citation>
    <scope>NUCLEOTIDE SEQUENCE [LARGE SCALE GENOMIC DNA]</scope>
    <source>
        <strain evidence="1">JT15FE1705JMU</strain>
        <tissue evidence="1">Muscle</tissue>
    </source>
</reference>
<dbReference type="Proteomes" id="UP000298787">
    <property type="component" value="Chromosome 16"/>
</dbReference>
<proteinExistence type="predicted"/>